<keyword evidence="1" id="KW-1133">Transmembrane helix</keyword>
<keyword evidence="3" id="KW-1185">Reference proteome</keyword>
<feature type="transmembrane region" description="Helical" evidence="1">
    <location>
        <begin position="100"/>
        <end position="121"/>
    </location>
</feature>
<proteinExistence type="predicted"/>
<feature type="transmembrane region" description="Helical" evidence="1">
    <location>
        <begin position="58"/>
        <end position="79"/>
    </location>
</feature>
<evidence type="ECO:0000256" key="1">
    <source>
        <dbReference type="SAM" id="Phobius"/>
    </source>
</evidence>
<sequence length="198" mass="21307">MPRTSRPAAGSPPPPRWAVLAAHAVPLCVLPSSLWRLGVLLAGPDGWYHTQQQDLEAVLYMVALSVVSEGFALLTLGLVRPWGEVVPGWVPLLGGRRIPTAAAVVPAALGATAIYGLYAWMPLNAYVFQVRFEPTFGPADGPPFPESGPEFWLAVVCYLPLLAWAPLLTAVTVAYYRRRTGRVARSGRRTAGLSTYGT</sequence>
<evidence type="ECO:0000313" key="3">
    <source>
        <dbReference type="Proteomes" id="UP000655287"/>
    </source>
</evidence>
<dbReference type="Proteomes" id="UP000655287">
    <property type="component" value="Unassembled WGS sequence"/>
</dbReference>
<dbReference type="AlphaFoldDB" id="A0A919V5M9"/>
<organism evidence="2 3">
    <name type="scientific">Sphaerisporangium rufum</name>
    <dbReference type="NCBI Taxonomy" id="1381558"/>
    <lineage>
        <taxon>Bacteria</taxon>
        <taxon>Bacillati</taxon>
        <taxon>Actinomycetota</taxon>
        <taxon>Actinomycetes</taxon>
        <taxon>Streptosporangiales</taxon>
        <taxon>Streptosporangiaceae</taxon>
        <taxon>Sphaerisporangium</taxon>
    </lineage>
</organism>
<reference evidence="2" key="1">
    <citation type="submission" date="2021-01" db="EMBL/GenBank/DDBJ databases">
        <title>Whole genome shotgun sequence of Sphaerisporangium rufum NBRC 109079.</title>
        <authorList>
            <person name="Komaki H."/>
            <person name="Tamura T."/>
        </authorList>
    </citation>
    <scope>NUCLEOTIDE SEQUENCE</scope>
    <source>
        <strain evidence="2">NBRC 109079</strain>
    </source>
</reference>
<dbReference type="RefSeq" id="WP_203986122.1">
    <property type="nucleotide sequence ID" value="NZ_BOOU01000048.1"/>
</dbReference>
<dbReference type="EMBL" id="BOOU01000048">
    <property type="protein sequence ID" value="GII78465.1"/>
    <property type="molecule type" value="Genomic_DNA"/>
</dbReference>
<feature type="transmembrane region" description="Helical" evidence="1">
    <location>
        <begin position="151"/>
        <end position="176"/>
    </location>
</feature>
<name>A0A919V5M9_9ACTN</name>
<gene>
    <name evidence="2" type="ORF">Sru01_34470</name>
</gene>
<keyword evidence="1" id="KW-0472">Membrane</keyword>
<accession>A0A919V5M9</accession>
<protein>
    <submittedName>
        <fullName evidence="2">Uncharacterized protein</fullName>
    </submittedName>
</protein>
<evidence type="ECO:0000313" key="2">
    <source>
        <dbReference type="EMBL" id="GII78465.1"/>
    </source>
</evidence>
<keyword evidence="1" id="KW-0812">Transmembrane</keyword>
<comment type="caution">
    <text evidence="2">The sequence shown here is derived from an EMBL/GenBank/DDBJ whole genome shotgun (WGS) entry which is preliminary data.</text>
</comment>